<evidence type="ECO:0000313" key="4">
    <source>
        <dbReference type="EMBL" id="CAD9411433.1"/>
    </source>
</evidence>
<dbReference type="Pfam" id="PF00884">
    <property type="entry name" value="Sulfatase"/>
    <property type="match status" value="1"/>
</dbReference>
<evidence type="ECO:0000256" key="2">
    <source>
        <dbReference type="ARBA" id="ARBA00022801"/>
    </source>
</evidence>
<sequence length="300" mass="32040">MGPLGGGGNYTHDLFTEAAIGMLRSRTEGEASAQPWFMYLSWTDPHAGGWSTTNAEEGNPVPDDGDFGAMSDWPLVEQDHASVIQNFQDRDVGRILDLLDELGLTDSTVIFFASDNGASNEGGSAANGFHSYQFFNSSGPLQGCKRSLYEGGIRSPSIVSWPGRIAAGGVSSFPWYFPDFLPTALDLANAAALTPAAADGISIVPTLLGHGQERTDDCMYFEFCTSNKWGYAARIGNLKAVALSSEAPLELYDLSVDIGETNDLALSQPDLLTPLAACLEAQHRDSPQFPRGDGNCTASR</sequence>
<dbReference type="SUPFAM" id="SSF53649">
    <property type="entry name" value="Alkaline phosphatase-like"/>
    <property type="match status" value="1"/>
</dbReference>
<dbReference type="PANTHER" id="PTHR42693:SF53">
    <property type="entry name" value="ENDO-4-O-SULFATASE"/>
    <property type="match status" value="1"/>
</dbReference>
<proteinExistence type="inferred from homology"/>
<evidence type="ECO:0000259" key="3">
    <source>
        <dbReference type="Pfam" id="PF00884"/>
    </source>
</evidence>
<comment type="similarity">
    <text evidence="1">Belongs to the sulfatase family.</text>
</comment>
<accession>A0A7S2BZK4</accession>
<dbReference type="InterPro" id="IPR050738">
    <property type="entry name" value="Sulfatase"/>
</dbReference>
<evidence type="ECO:0000256" key="1">
    <source>
        <dbReference type="ARBA" id="ARBA00008779"/>
    </source>
</evidence>
<dbReference type="InterPro" id="IPR017850">
    <property type="entry name" value="Alkaline_phosphatase_core_sf"/>
</dbReference>
<organism evidence="4">
    <name type="scientific">Florenciella parvula</name>
    <dbReference type="NCBI Taxonomy" id="236787"/>
    <lineage>
        <taxon>Eukaryota</taxon>
        <taxon>Sar</taxon>
        <taxon>Stramenopiles</taxon>
        <taxon>Ochrophyta</taxon>
        <taxon>Dictyochophyceae</taxon>
        <taxon>Florenciellales</taxon>
        <taxon>Florenciella</taxon>
    </lineage>
</organism>
<dbReference type="Gene3D" id="3.30.1120.10">
    <property type="match status" value="1"/>
</dbReference>
<gene>
    <name evidence="4" type="ORF">FPAR1323_LOCUS7528</name>
</gene>
<protein>
    <recommendedName>
        <fullName evidence="3">Sulfatase N-terminal domain-containing protein</fullName>
    </recommendedName>
</protein>
<feature type="domain" description="Sulfatase N-terminal" evidence="3">
    <location>
        <begin position="9"/>
        <end position="189"/>
    </location>
</feature>
<dbReference type="InterPro" id="IPR000917">
    <property type="entry name" value="Sulfatase_N"/>
</dbReference>
<dbReference type="PANTHER" id="PTHR42693">
    <property type="entry name" value="ARYLSULFATASE FAMILY MEMBER"/>
    <property type="match status" value="1"/>
</dbReference>
<name>A0A7S2BZK4_9STRA</name>
<dbReference type="GO" id="GO:0004065">
    <property type="term" value="F:arylsulfatase activity"/>
    <property type="evidence" value="ECO:0007669"/>
    <property type="project" value="TreeGrafter"/>
</dbReference>
<dbReference type="EMBL" id="HBGT01014026">
    <property type="protein sequence ID" value="CAD9411433.1"/>
    <property type="molecule type" value="Transcribed_RNA"/>
</dbReference>
<dbReference type="Gene3D" id="3.40.720.10">
    <property type="entry name" value="Alkaline Phosphatase, subunit A"/>
    <property type="match status" value="1"/>
</dbReference>
<reference evidence="4" key="1">
    <citation type="submission" date="2021-01" db="EMBL/GenBank/DDBJ databases">
        <authorList>
            <person name="Corre E."/>
            <person name="Pelletier E."/>
            <person name="Niang G."/>
            <person name="Scheremetjew M."/>
            <person name="Finn R."/>
            <person name="Kale V."/>
            <person name="Holt S."/>
            <person name="Cochrane G."/>
            <person name="Meng A."/>
            <person name="Brown T."/>
            <person name="Cohen L."/>
        </authorList>
    </citation>
    <scope>NUCLEOTIDE SEQUENCE</scope>
    <source>
        <strain evidence="4">RCC1693</strain>
    </source>
</reference>
<keyword evidence="2" id="KW-0378">Hydrolase</keyword>
<dbReference type="AlphaFoldDB" id="A0A7S2BZK4"/>